<accession>A0ABP3SNL0</accession>
<name>A0ABP3SNL0_9ACTN</name>
<protein>
    <submittedName>
        <fullName evidence="2">Uncharacterized protein</fullName>
    </submittedName>
</protein>
<organism evidence="2 3">
    <name type="scientific">Streptomyces thermocarboxydovorans</name>
    <dbReference type="NCBI Taxonomy" id="59298"/>
    <lineage>
        <taxon>Bacteria</taxon>
        <taxon>Bacillati</taxon>
        <taxon>Actinomycetota</taxon>
        <taxon>Actinomycetes</taxon>
        <taxon>Kitasatosporales</taxon>
        <taxon>Streptomycetaceae</taxon>
        <taxon>Streptomyces</taxon>
    </lineage>
</organism>
<evidence type="ECO:0000313" key="2">
    <source>
        <dbReference type="EMBL" id="GAA0655789.1"/>
    </source>
</evidence>
<sequence length="65" mass="7142">MFLQSRGGIPQAARRVVHDRRLHLRPYGVGEVRLGLQRLSGRGGHPGQALLRGEFAGQGRAEGRE</sequence>
<gene>
    <name evidence="2" type="ORF">GCM10009535_38380</name>
</gene>
<dbReference type="Proteomes" id="UP001500724">
    <property type="component" value="Unassembled WGS sequence"/>
</dbReference>
<evidence type="ECO:0000256" key="1">
    <source>
        <dbReference type="SAM" id="MobiDB-lite"/>
    </source>
</evidence>
<feature type="region of interest" description="Disordered" evidence="1">
    <location>
        <begin position="43"/>
        <end position="65"/>
    </location>
</feature>
<comment type="caution">
    <text evidence="2">The sequence shown here is derived from an EMBL/GenBank/DDBJ whole genome shotgun (WGS) entry which is preliminary data.</text>
</comment>
<evidence type="ECO:0000313" key="3">
    <source>
        <dbReference type="Proteomes" id="UP001500724"/>
    </source>
</evidence>
<reference evidence="3" key="1">
    <citation type="journal article" date="2019" name="Int. J. Syst. Evol. Microbiol.">
        <title>The Global Catalogue of Microorganisms (GCM) 10K type strain sequencing project: providing services to taxonomists for standard genome sequencing and annotation.</title>
        <authorList>
            <consortium name="The Broad Institute Genomics Platform"/>
            <consortium name="The Broad Institute Genome Sequencing Center for Infectious Disease"/>
            <person name="Wu L."/>
            <person name="Ma J."/>
        </authorList>
    </citation>
    <scope>NUCLEOTIDE SEQUENCE [LARGE SCALE GENOMIC DNA]</scope>
    <source>
        <strain evidence="3">JCM 10367</strain>
    </source>
</reference>
<keyword evidence="3" id="KW-1185">Reference proteome</keyword>
<proteinExistence type="predicted"/>
<dbReference type="EMBL" id="BAAAGU010000039">
    <property type="protein sequence ID" value="GAA0655789.1"/>
    <property type="molecule type" value="Genomic_DNA"/>
</dbReference>